<feature type="transmembrane region" description="Helical" evidence="1">
    <location>
        <begin position="211"/>
        <end position="232"/>
    </location>
</feature>
<accession>A0A0U3DR19</accession>
<gene>
    <name evidence="2" type="ORF">sm9_1069</name>
</gene>
<keyword evidence="1" id="KW-0812">Transmembrane</keyword>
<evidence type="ECO:0000256" key="1">
    <source>
        <dbReference type="SAM" id="Phobius"/>
    </source>
</evidence>
<dbReference type="AlphaFoldDB" id="A0A0U3DR19"/>
<dbReference type="Proteomes" id="UP000067738">
    <property type="component" value="Chromosome"/>
</dbReference>
<dbReference type="OrthoDB" id="78249at2157"/>
<reference evidence="2 3" key="1">
    <citation type="submission" date="2015-04" db="EMBL/GenBank/DDBJ databases">
        <title>The complete genome sequence of the rumen methanogen Methanobrevibacter millerae SM9.</title>
        <authorList>
            <person name="Leahy S.C."/>
            <person name="Kelly W.J."/>
            <person name="Pacheco D.M."/>
            <person name="Li D."/>
            <person name="Altermann E."/>
            <person name="Attwood G.T."/>
        </authorList>
    </citation>
    <scope>NUCLEOTIDE SEQUENCE [LARGE SCALE GENOMIC DNA]</scope>
    <source>
        <strain evidence="2 3">SM9</strain>
    </source>
</reference>
<feature type="transmembrane region" description="Helical" evidence="1">
    <location>
        <begin position="418"/>
        <end position="436"/>
    </location>
</feature>
<keyword evidence="1" id="KW-0472">Membrane</keyword>
<dbReference type="RefSeq" id="WP_058739144.1">
    <property type="nucleotide sequence ID" value="NZ_CP011266.1"/>
</dbReference>
<dbReference type="GeneID" id="26736037"/>
<feature type="transmembrane region" description="Helical" evidence="1">
    <location>
        <begin position="483"/>
        <end position="500"/>
    </location>
</feature>
<feature type="transmembrane region" description="Helical" evidence="1">
    <location>
        <begin position="264"/>
        <end position="281"/>
    </location>
</feature>
<sequence>MNNDNFHELKDIFFKSKKYLLIYLILIAILGLSTVSKRNFSDPTFEIIMFIIVAVMGIFSILFYFSHSDENDLYKVAFVIILLFGITAALIVPICDVSDEVEHLTRAEITSQGVLVPHWTGDEVGIDRLYNHSDEGKYSNVKNNNVGFQTIQSHMFFNDNREKTVFDVEGDTDKIDYRPLIDGSAFEQNPFFGYLPQAIGILIAKLLDLNVIWILWLGRIGNLVCYACLISLAIRKTPVLKMPLLAVACIPITIYQAASVSIDSMIIGLGILAIAYFIYMIKAEKDSIEIKDMVIFTVICLLLGLCKLTYLAFIFLLLFVPRDNFAFKKALPASLASISIVAVCGVLWSRYSTPTLMHSWRSKLNYVNSAEQVSYFIHHPMFAWKFISQIFTTDLAWMVYGIFNFFSAGSANHYANTYYFIFVVLLLFLIAILIFYPENNKFGKKIRLGSLLVLLIVYVGTCFVQLLTWAGVGYTGLGINTRYFIPLIALIPIIIGRNYFDLDKSKFDKYSIILIIVFMATLILAFTTKYY</sequence>
<feature type="transmembrane region" description="Helical" evidence="1">
    <location>
        <begin position="19"/>
        <end position="35"/>
    </location>
</feature>
<keyword evidence="1" id="KW-1133">Transmembrane helix</keyword>
<feature type="transmembrane region" description="Helical" evidence="1">
    <location>
        <begin position="293"/>
        <end position="319"/>
    </location>
</feature>
<protein>
    <recommendedName>
        <fullName evidence="4">DUF2142 domain-containing protein</fullName>
    </recommendedName>
</protein>
<evidence type="ECO:0008006" key="4">
    <source>
        <dbReference type="Google" id="ProtNLM"/>
    </source>
</evidence>
<proteinExistence type="predicted"/>
<evidence type="ECO:0000313" key="2">
    <source>
        <dbReference type="EMBL" id="ALT68857.1"/>
    </source>
</evidence>
<feature type="transmembrane region" description="Helical" evidence="1">
    <location>
        <begin position="512"/>
        <end position="530"/>
    </location>
</feature>
<dbReference type="InterPro" id="IPR018674">
    <property type="entry name" value="DUF2142_membrane"/>
</dbReference>
<keyword evidence="3" id="KW-1185">Reference proteome</keyword>
<dbReference type="PATRIC" id="fig|230361.4.peg.1102"/>
<feature type="transmembrane region" description="Helical" evidence="1">
    <location>
        <begin position="386"/>
        <end position="406"/>
    </location>
</feature>
<feature type="transmembrane region" description="Helical" evidence="1">
    <location>
        <begin position="73"/>
        <end position="94"/>
    </location>
</feature>
<dbReference type="EMBL" id="CP011266">
    <property type="protein sequence ID" value="ALT68857.1"/>
    <property type="molecule type" value="Genomic_DNA"/>
</dbReference>
<dbReference type="KEGG" id="mmil:sm9_1069"/>
<organism evidence="2 3">
    <name type="scientific">Methanobrevibacter millerae</name>
    <dbReference type="NCBI Taxonomy" id="230361"/>
    <lineage>
        <taxon>Archaea</taxon>
        <taxon>Methanobacteriati</taxon>
        <taxon>Methanobacteriota</taxon>
        <taxon>Methanomada group</taxon>
        <taxon>Methanobacteria</taxon>
        <taxon>Methanobacteriales</taxon>
        <taxon>Methanobacteriaceae</taxon>
        <taxon>Methanobrevibacter</taxon>
    </lineage>
</organism>
<feature type="transmembrane region" description="Helical" evidence="1">
    <location>
        <begin position="331"/>
        <end position="351"/>
    </location>
</feature>
<evidence type="ECO:0000313" key="3">
    <source>
        <dbReference type="Proteomes" id="UP000067738"/>
    </source>
</evidence>
<dbReference type="Pfam" id="PF09913">
    <property type="entry name" value="DUF2142"/>
    <property type="match status" value="1"/>
</dbReference>
<feature type="transmembrane region" description="Helical" evidence="1">
    <location>
        <begin position="47"/>
        <end position="66"/>
    </location>
</feature>
<name>A0A0U3DR19_9EURY</name>
<feature type="transmembrane region" description="Helical" evidence="1">
    <location>
        <begin position="448"/>
        <end position="471"/>
    </location>
</feature>